<feature type="compositionally biased region" description="Basic and acidic residues" evidence="1">
    <location>
        <begin position="133"/>
        <end position="143"/>
    </location>
</feature>
<evidence type="ECO:0000313" key="2">
    <source>
        <dbReference type="EMBL" id="ELW65613.1"/>
    </source>
</evidence>
<protein>
    <submittedName>
        <fullName evidence="2">Uncharacterized protein</fullName>
    </submittedName>
</protein>
<gene>
    <name evidence="2" type="ORF">TREES_T100007658</name>
</gene>
<keyword evidence="3" id="KW-1185">Reference proteome</keyword>
<dbReference type="EMBL" id="KB320679">
    <property type="protein sequence ID" value="ELW65613.1"/>
    <property type="molecule type" value="Genomic_DNA"/>
</dbReference>
<name>L9KSG5_TUPCH</name>
<evidence type="ECO:0000256" key="1">
    <source>
        <dbReference type="SAM" id="MobiDB-lite"/>
    </source>
</evidence>
<dbReference type="InParanoid" id="L9KSG5"/>
<dbReference type="Proteomes" id="UP000011518">
    <property type="component" value="Unassembled WGS sequence"/>
</dbReference>
<reference evidence="3" key="2">
    <citation type="journal article" date="2013" name="Nat. Commun.">
        <title>Genome of the Chinese tree shrew.</title>
        <authorList>
            <person name="Fan Y."/>
            <person name="Huang Z.Y."/>
            <person name="Cao C.C."/>
            <person name="Chen C.S."/>
            <person name="Chen Y.X."/>
            <person name="Fan D.D."/>
            <person name="He J."/>
            <person name="Hou H.L."/>
            <person name="Hu L."/>
            <person name="Hu X.T."/>
            <person name="Jiang X.T."/>
            <person name="Lai R."/>
            <person name="Lang Y.S."/>
            <person name="Liang B."/>
            <person name="Liao S.G."/>
            <person name="Mu D."/>
            <person name="Ma Y.Y."/>
            <person name="Niu Y.Y."/>
            <person name="Sun X.Q."/>
            <person name="Xia J.Q."/>
            <person name="Xiao J."/>
            <person name="Xiong Z.Q."/>
            <person name="Xu L."/>
            <person name="Yang L."/>
            <person name="Zhang Y."/>
            <person name="Zhao W."/>
            <person name="Zhao X.D."/>
            <person name="Zheng Y.T."/>
            <person name="Zhou J.M."/>
            <person name="Zhu Y.B."/>
            <person name="Zhang G.J."/>
            <person name="Wang J."/>
            <person name="Yao Y.G."/>
        </authorList>
    </citation>
    <scope>NUCLEOTIDE SEQUENCE [LARGE SCALE GENOMIC DNA]</scope>
</reference>
<accession>L9KSG5</accession>
<feature type="compositionally biased region" description="Low complexity" evidence="1">
    <location>
        <begin position="1"/>
        <end position="14"/>
    </location>
</feature>
<feature type="region of interest" description="Disordered" evidence="1">
    <location>
        <begin position="113"/>
        <end position="157"/>
    </location>
</feature>
<sequence>MVGEGAASSASSWERGSRELSPCPSCAAEGQREESVGKGLNAGLLRTLAIGPTRCLQHQELATVGLSLLAAVQRWTEELGPTDPPAPLSSPCFGTPTPKHVGDIFLPSFTHSASQGSKLQDTKGRWGPEQAPTDDRAVSRDSGLRLSGANAPGNLERGVPSREVPALVLGLGRARSVWELSRRETLHVLGAHCCRKDSAALVQSDAVRTPWHGNRSGAPHPAASPSLVGPLCLKPALLHEDSWRLSASGGPASAGRAAGAWVPGGLPGPAKVWGCDWVLLEGLVLYTKECHLPALGREESASACLSRARQCRRLLWHWRHRHHHQPSHFSLLRHCFHHTTVSNQSFQKHSLTPSMLKVVEVTFGGLFSAPTAQTHVRCVLGLHVTWNGWTQREGGADDSG</sequence>
<dbReference type="AlphaFoldDB" id="L9KSG5"/>
<evidence type="ECO:0000313" key="3">
    <source>
        <dbReference type="Proteomes" id="UP000011518"/>
    </source>
</evidence>
<feature type="region of interest" description="Disordered" evidence="1">
    <location>
        <begin position="1"/>
        <end position="26"/>
    </location>
</feature>
<organism evidence="2 3">
    <name type="scientific">Tupaia chinensis</name>
    <name type="common">Chinese tree shrew</name>
    <name type="synonym">Tupaia belangeri chinensis</name>
    <dbReference type="NCBI Taxonomy" id="246437"/>
    <lineage>
        <taxon>Eukaryota</taxon>
        <taxon>Metazoa</taxon>
        <taxon>Chordata</taxon>
        <taxon>Craniata</taxon>
        <taxon>Vertebrata</taxon>
        <taxon>Euteleostomi</taxon>
        <taxon>Mammalia</taxon>
        <taxon>Eutheria</taxon>
        <taxon>Euarchontoglires</taxon>
        <taxon>Scandentia</taxon>
        <taxon>Tupaiidae</taxon>
        <taxon>Tupaia</taxon>
    </lineage>
</organism>
<proteinExistence type="predicted"/>
<reference evidence="3" key="1">
    <citation type="submission" date="2012-07" db="EMBL/GenBank/DDBJ databases">
        <title>Genome of the Chinese tree shrew, a rising model animal genetically related to primates.</title>
        <authorList>
            <person name="Zhang G."/>
            <person name="Fan Y."/>
            <person name="Yao Y."/>
            <person name="Huang Z."/>
        </authorList>
    </citation>
    <scope>NUCLEOTIDE SEQUENCE [LARGE SCALE GENOMIC DNA]</scope>
</reference>